<dbReference type="InterPro" id="IPR050582">
    <property type="entry name" value="HAD-like_SerB"/>
</dbReference>
<protein>
    <submittedName>
        <fullName evidence="5">HAD superfamily hydrolase (TIGR01490 family)</fullName>
    </submittedName>
</protein>
<comment type="caution">
    <text evidence="5">The sequence shown here is derived from an EMBL/GenBank/DDBJ whole genome shotgun (WGS) entry which is preliminary data.</text>
</comment>
<proteinExistence type="inferred from homology"/>
<dbReference type="FunFam" id="3.40.50.1000:FF:000025">
    <property type="entry name" value="HAD hydrolase, family IB"/>
    <property type="match status" value="1"/>
</dbReference>
<gene>
    <name evidence="5" type="ORF">HNR19_000214</name>
</gene>
<dbReference type="Gene3D" id="3.40.50.1000">
    <property type="entry name" value="HAD superfamily/HAD-like"/>
    <property type="match status" value="1"/>
</dbReference>
<evidence type="ECO:0000256" key="2">
    <source>
        <dbReference type="ARBA" id="ARBA00022723"/>
    </source>
</evidence>
<dbReference type="InterPro" id="IPR023214">
    <property type="entry name" value="HAD_sf"/>
</dbReference>
<name>A0A853BXM5_9ACTN</name>
<dbReference type="InterPro" id="IPR006385">
    <property type="entry name" value="HAD_hydro_SerB1"/>
</dbReference>
<dbReference type="InterPro" id="IPR036412">
    <property type="entry name" value="HAD-like_sf"/>
</dbReference>
<dbReference type="CDD" id="cd02612">
    <property type="entry name" value="HAD_PGPPase"/>
    <property type="match status" value="1"/>
</dbReference>
<evidence type="ECO:0000313" key="5">
    <source>
        <dbReference type="EMBL" id="NYI99515.1"/>
    </source>
</evidence>
<dbReference type="NCBIfam" id="TIGR01488">
    <property type="entry name" value="HAD-SF-IB"/>
    <property type="match status" value="1"/>
</dbReference>
<dbReference type="NCBIfam" id="TIGR01490">
    <property type="entry name" value="HAD-SF-IB-hyp1"/>
    <property type="match status" value="1"/>
</dbReference>
<dbReference type="AlphaFoldDB" id="A0A853BXM5"/>
<evidence type="ECO:0000256" key="1">
    <source>
        <dbReference type="ARBA" id="ARBA00009184"/>
    </source>
</evidence>
<evidence type="ECO:0000256" key="4">
    <source>
        <dbReference type="ARBA" id="ARBA00022842"/>
    </source>
</evidence>
<comment type="similarity">
    <text evidence="1">Belongs to the HAD-like hydrolase superfamily. SerB family.</text>
</comment>
<evidence type="ECO:0000313" key="6">
    <source>
        <dbReference type="Proteomes" id="UP000530424"/>
    </source>
</evidence>
<dbReference type="GO" id="GO:0046872">
    <property type="term" value="F:metal ion binding"/>
    <property type="evidence" value="ECO:0007669"/>
    <property type="project" value="UniProtKB-KW"/>
</dbReference>
<dbReference type="SUPFAM" id="SSF56784">
    <property type="entry name" value="HAD-like"/>
    <property type="match status" value="1"/>
</dbReference>
<dbReference type="Proteomes" id="UP000530424">
    <property type="component" value="Unassembled WGS sequence"/>
</dbReference>
<dbReference type="Gene3D" id="1.20.1440.100">
    <property type="entry name" value="SG protein - dephosphorylation function"/>
    <property type="match status" value="1"/>
</dbReference>
<dbReference type="RefSeq" id="WP_179666155.1">
    <property type="nucleotide sequence ID" value="NZ_JACCFP010000001.1"/>
</dbReference>
<evidence type="ECO:0000256" key="3">
    <source>
        <dbReference type="ARBA" id="ARBA00022801"/>
    </source>
</evidence>
<reference evidence="5 6" key="1">
    <citation type="submission" date="2020-07" db="EMBL/GenBank/DDBJ databases">
        <title>Sequencing the genomes of 1000 actinobacteria strains.</title>
        <authorList>
            <person name="Klenk H.-P."/>
        </authorList>
    </citation>
    <scope>NUCLEOTIDE SEQUENCE [LARGE SCALE GENOMIC DNA]</scope>
    <source>
        <strain evidence="5 6">DSM 103833</strain>
    </source>
</reference>
<organism evidence="5 6">
    <name type="scientific">Nocardioides thalensis</name>
    <dbReference type="NCBI Taxonomy" id="1914755"/>
    <lineage>
        <taxon>Bacteria</taxon>
        <taxon>Bacillati</taxon>
        <taxon>Actinomycetota</taxon>
        <taxon>Actinomycetes</taxon>
        <taxon>Propionibacteriales</taxon>
        <taxon>Nocardioidaceae</taxon>
        <taxon>Nocardioides</taxon>
    </lineage>
</organism>
<dbReference type="EMBL" id="JACCFP010000001">
    <property type="protein sequence ID" value="NYI99515.1"/>
    <property type="molecule type" value="Genomic_DNA"/>
</dbReference>
<dbReference type="PANTHER" id="PTHR43344:SF15">
    <property type="entry name" value="PHOSPHOSERINE PHOSPHATASE SERB1"/>
    <property type="match status" value="1"/>
</dbReference>
<dbReference type="PANTHER" id="PTHR43344">
    <property type="entry name" value="PHOSPHOSERINE PHOSPHATASE"/>
    <property type="match status" value="1"/>
</dbReference>
<keyword evidence="2" id="KW-0479">Metal-binding</keyword>
<sequence length="300" mass="32133">MAAPSDRSRRLNLKQRSTLAGEAAAAVAEVESALDHPSDPTAAAFFDVDNTVMQGASIFHLARGLYRRKFFTTKDIVGAAYKQAYFRIAGVEDPEHVAEARNSALAFIAGHTVAELEEIGEEIFDEAMAHRIWPGTRALAQMHLDEGQRVWLVTAAPIEIATLIARRLGLTGALGTVAEHVDGVYTGRLVGDMLHGPAKAEAVKALAEREGLDLARCSAYSDSANDLPMLSLVGDPCAINPDAKLRAHAREHGWRIRDYRTGRKAARAGLVLGSAASGAAVAGLVAKRQLRRRLGGRLGV</sequence>
<dbReference type="Pfam" id="PF12710">
    <property type="entry name" value="HAD"/>
    <property type="match status" value="1"/>
</dbReference>
<keyword evidence="6" id="KW-1185">Reference proteome</keyword>
<keyword evidence="3 5" id="KW-0378">Hydrolase</keyword>
<accession>A0A853BXM5</accession>
<dbReference type="GO" id="GO:0016787">
    <property type="term" value="F:hydrolase activity"/>
    <property type="evidence" value="ECO:0007669"/>
    <property type="project" value="UniProtKB-KW"/>
</dbReference>
<keyword evidence="4" id="KW-0460">Magnesium</keyword>